<keyword evidence="1" id="KW-0812">Transmembrane</keyword>
<evidence type="ECO:0000313" key="3">
    <source>
        <dbReference type="EMBL" id="ADL26090.1"/>
    </source>
</evidence>
<evidence type="ECO:0000313" key="5">
    <source>
        <dbReference type="Proteomes" id="UP000001497"/>
    </source>
</evidence>
<evidence type="ECO:0000313" key="2">
    <source>
        <dbReference type="EMBL" id="ACX73623.1"/>
    </source>
</evidence>
<feature type="transmembrane region" description="Helical" evidence="1">
    <location>
        <begin position="95"/>
        <end position="112"/>
    </location>
</feature>
<feature type="transmembrane region" description="Helical" evidence="1">
    <location>
        <begin position="20"/>
        <end position="40"/>
    </location>
</feature>
<sequence length="290" mass="31517">MELREKPGKVQKLLELSLRFRLIFVLLMIGFAAAFLVTGWQQMASLPLGASEALGMWIAKFTNVVSAWHSTQYLFVAGLSMLVLYFVFGGVRGGFAGLIALVAFLGALYALGGDEDMLLMFFAVIAGLALLFVAFVKWSVACALFPFVLSWLLLTGFVSWFPMMIGKAWLMWAVLSAIAFSGVMACALVAGKELGDGSPKAGALVKAGKKLLVPVLISSLLAISALVVDMSVVVDAKRIGCAAFLWVAFNVWFFGFTFSTLSFAPWDRIRSGSRRVKMGDKKKKPAKKKK</sequence>
<name>C9RIX9_FIBSS</name>
<feature type="transmembrane region" description="Helical" evidence="1">
    <location>
        <begin position="70"/>
        <end position="88"/>
    </location>
</feature>
<reference evidence="4" key="2">
    <citation type="submission" date="2010-08" db="EMBL/GenBank/DDBJ databases">
        <title>Complete sequence of Fibrobacter succinogenes subsp. succinogenes S85.</title>
        <authorList>
            <person name="Durkin A.S."/>
            <person name="Nelson K.E."/>
            <person name="Morrison M."/>
            <person name="Forsberg C.W."/>
            <person name="Wilson D.B."/>
            <person name="Russell J.B."/>
            <person name="Cann I.K.O."/>
            <person name="Mackie R.I."/>
            <person name="White B.A."/>
        </authorList>
    </citation>
    <scope>NUCLEOTIDE SEQUENCE [LARGE SCALE GENOMIC DNA]</scope>
    <source>
        <strain evidence="4">ATCC 19169 / S85</strain>
    </source>
</reference>
<dbReference type="AlphaFoldDB" id="C9RIX9"/>
<evidence type="ECO:0000313" key="4">
    <source>
        <dbReference type="Proteomes" id="UP000000517"/>
    </source>
</evidence>
<keyword evidence="1" id="KW-1133">Transmembrane helix</keyword>
<dbReference type="Proteomes" id="UP000000517">
    <property type="component" value="Chromosome"/>
</dbReference>
<accession>C9RIX9</accession>
<feature type="transmembrane region" description="Helical" evidence="1">
    <location>
        <begin position="169"/>
        <end position="190"/>
    </location>
</feature>
<feature type="transmembrane region" description="Helical" evidence="1">
    <location>
        <begin position="244"/>
        <end position="266"/>
    </location>
</feature>
<dbReference type="RefSeq" id="WP_012819853.1">
    <property type="nucleotide sequence ID" value="NC_013410.1"/>
</dbReference>
<dbReference type="STRING" id="59374.FSU_0401"/>
<dbReference type="EMBL" id="CP002158">
    <property type="protein sequence ID" value="ADL26090.1"/>
    <property type="molecule type" value="Genomic_DNA"/>
</dbReference>
<keyword evidence="5" id="KW-1185">Reference proteome</keyword>
<feature type="transmembrane region" description="Helical" evidence="1">
    <location>
        <begin position="118"/>
        <end position="136"/>
    </location>
</feature>
<evidence type="ECO:0000256" key="1">
    <source>
        <dbReference type="SAM" id="Phobius"/>
    </source>
</evidence>
<feature type="transmembrane region" description="Helical" evidence="1">
    <location>
        <begin position="143"/>
        <end position="163"/>
    </location>
</feature>
<dbReference type="OrthoDB" id="9794579at2"/>
<gene>
    <name evidence="2" type="ordered locus">Fisuc_0008</name>
    <name evidence="3" type="ordered locus">FSU_0401</name>
</gene>
<keyword evidence="1" id="KW-0472">Membrane</keyword>
<dbReference type="EMBL" id="CP001792">
    <property type="protein sequence ID" value="ACX73623.1"/>
    <property type="molecule type" value="Genomic_DNA"/>
</dbReference>
<proteinExistence type="predicted"/>
<protein>
    <submittedName>
        <fullName evidence="3">Putative membrane protein</fullName>
    </submittedName>
</protein>
<dbReference type="KEGG" id="fsc:FSU_0401"/>
<dbReference type="Proteomes" id="UP000001497">
    <property type="component" value="Chromosome"/>
</dbReference>
<dbReference type="KEGG" id="fsu:Fisuc_0008"/>
<dbReference type="HOGENOM" id="CLU_958932_0_0_0"/>
<organism evidence="3 4">
    <name type="scientific">Fibrobacter succinogenes (strain ATCC 19169 / S85)</name>
    <dbReference type="NCBI Taxonomy" id="59374"/>
    <lineage>
        <taxon>Bacteria</taxon>
        <taxon>Pseudomonadati</taxon>
        <taxon>Fibrobacterota</taxon>
        <taxon>Fibrobacteria</taxon>
        <taxon>Fibrobacterales</taxon>
        <taxon>Fibrobacteraceae</taxon>
        <taxon>Fibrobacter</taxon>
    </lineage>
</organism>
<reference evidence="2 5" key="1">
    <citation type="submission" date="2009-10" db="EMBL/GenBank/DDBJ databases">
        <title>Complete sequence of Fibrobacter succinogenes subsp. succinogenes S85.</title>
        <authorList>
            <consortium name="US DOE Joint Genome Institute"/>
            <person name="Lucas S."/>
            <person name="Copeland A."/>
            <person name="Lapidus A."/>
            <person name="Glavina del Rio T."/>
            <person name="Tice H."/>
            <person name="Bruce D."/>
            <person name="Goodwin L."/>
            <person name="Pitluck S."/>
            <person name="Chertkov O."/>
            <person name="Detter J.C."/>
            <person name="Han C."/>
            <person name="Tapia R."/>
            <person name="Larimer F."/>
            <person name="Land M."/>
            <person name="Hauser L."/>
            <person name="Kyrpides N."/>
            <person name="Mikhailova N."/>
            <person name="Weimer P.J."/>
            <person name="Stevenson D.M."/>
            <person name="Boyum J."/>
            <person name="Brumm P.I."/>
            <person name="Mead D."/>
        </authorList>
    </citation>
    <scope>NUCLEOTIDE SEQUENCE [LARGE SCALE GENOMIC DNA]</scope>
    <source>
        <strain evidence="5">ATCC 19169 / S85</strain>
        <strain evidence="2">S85</strain>
    </source>
</reference>
<feature type="transmembrane region" description="Helical" evidence="1">
    <location>
        <begin position="211"/>
        <end position="232"/>
    </location>
</feature>
<reference evidence="3" key="3">
    <citation type="submission" date="2010-08" db="EMBL/GenBank/DDBJ databases">
        <authorList>
            <person name="Durkin A.S."/>
            <person name="Nelson K.E."/>
            <person name="Morrison M."/>
            <person name="Forsberg C.W."/>
            <person name="Wilson D.B."/>
            <person name="Russell J.B."/>
            <person name="Cann I.K.O."/>
            <person name="Mackie R.I."/>
            <person name="White B.A."/>
        </authorList>
    </citation>
    <scope>NUCLEOTIDE SEQUENCE</scope>
    <source>
        <strain evidence="3">S85</strain>
    </source>
</reference>